<evidence type="ECO:0000313" key="3">
    <source>
        <dbReference type="Proteomes" id="UP001523369"/>
    </source>
</evidence>
<proteinExistence type="predicted"/>
<reference evidence="2 3" key="1">
    <citation type="submission" date="2022-06" db="EMBL/GenBank/DDBJ databases">
        <title>New Species of the Genus Actinoplanes, ActinopZanes ferrugineus.</title>
        <authorList>
            <person name="Ding P."/>
        </authorList>
    </citation>
    <scope>NUCLEOTIDE SEQUENCE [LARGE SCALE GENOMIC DNA]</scope>
    <source>
        <strain evidence="2 3">TRM88003</strain>
    </source>
</reference>
<protein>
    <submittedName>
        <fullName evidence="2">Transglutaminase domain-containing protein</fullName>
    </submittedName>
</protein>
<dbReference type="Gene3D" id="3.10.620.30">
    <property type="match status" value="1"/>
</dbReference>
<comment type="caution">
    <text evidence="2">The sequence shown here is derived from an EMBL/GenBank/DDBJ whole genome shotgun (WGS) entry which is preliminary data.</text>
</comment>
<keyword evidence="3" id="KW-1185">Reference proteome</keyword>
<gene>
    <name evidence="2" type="ORF">M1L60_02985</name>
</gene>
<dbReference type="EMBL" id="JAMYJR010000002">
    <property type="protein sequence ID" value="MCO8269553.1"/>
    <property type="molecule type" value="Genomic_DNA"/>
</dbReference>
<accession>A0ABT1DFE7</accession>
<dbReference type="Pfam" id="PF01841">
    <property type="entry name" value="Transglut_core"/>
    <property type="match status" value="1"/>
</dbReference>
<dbReference type="Proteomes" id="UP001523369">
    <property type="component" value="Unassembled WGS sequence"/>
</dbReference>
<name>A0ABT1DFE7_9ACTN</name>
<dbReference type="InterPro" id="IPR038765">
    <property type="entry name" value="Papain-like_cys_pep_sf"/>
</dbReference>
<organism evidence="2 3">
    <name type="scientific">Paractinoplanes aksuensis</name>
    <dbReference type="NCBI Taxonomy" id="2939490"/>
    <lineage>
        <taxon>Bacteria</taxon>
        <taxon>Bacillati</taxon>
        <taxon>Actinomycetota</taxon>
        <taxon>Actinomycetes</taxon>
        <taxon>Micromonosporales</taxon>
        <taxon>Micromonosporaceae</taxon>
        <taxon>Paractinoplanes</taxon>
    </lineage>
</organism>
<sequence>MTTSTMTDLGRHADAVAALPGDLASIVRTVQGLFIHEAWADAYGVKVADPETANLRRTEDLLDAAGDRPLGQARPPADRVSTMCRSFSVVTAAMLRAHGVDARARAGFASYFLPDFWEDHWVVEFRDGERWRRADPQIDDLQREALKMDFDPLDLPDGRFLTGSEAWRRIRAGQADADTFGFSGIPDFRGQWFVAGSVILDRAGGEALPWDAWDPMPGPGEEVDVARFDRIAAGEEPVVVPAEVLNTRRGTREKL</sequence>
<dbReference type="RefSeq" id="WP_253235691.1">
    <property type="nucleotide sequence ID" value="NZ_JAMYJR010000002.1"/>
</dbReference>
<dbReference type="SUPFAM" id="SSF54001">
    <property type="entry name" value="Cysteine proteinases"/>
    <property type="match status" value="1"/>
</dbReference>
<dbReference type="InterPro" id="IPR002931">
    <property type="entry name" value="Transglutaminase-like"/>
</dbReference>
<evidence type="ECO:0000313" key="2">
    <source>
        <dbReference type="EMBL" id="MCO8269553.1"/>
    </source>
</evidence>
<evidence type="ECO:0000259" key="1">
    <source>
        <dbReference type="Pfam" id="PF01841"/>
    </source>
</evidence>
<feature type="domain" description="Transglutaminase-like" evidence="1">
    <location>
        <begin position="83"/>
        <end position="136"/>
    </location>
</feature>